<sequence length="570" mass="65873">MYVKRNTILINIVLLLMVTLFLTLKLYNVGVINIALKNSFVVVETTSQNLKVSTTLTTPQAPIPWRFQIEEDGFFFPDTSDKEKYISYERINGPITKQITIFENAVIFAYITGRTLLVPKLKLRKSENIINQKINFSTNNNGPYFNYSPHGSISYDYNKNFVHKAHFQNNLSISLLNEISMSEIIDFDLLSTQIKLKALEERNMSTLTQYKVCQDPHLGFWVDYIPSVENIQTWRILKQQYFYPLKLKITFGNKEYVCPGTKEYMNRWGPPLRTKPLYRGIITELVKRKEDLIFFQGDTLDTTQIRFFNQQRTQKAQEILLFYIRFSRSLTQKVKEFVNLLEKGYSAILAEGDIKPDGLSLYISNEADRLNLINVSSTVFIVCNASFRNAFNPLQEKRFTLIFADDFINNRLLDDNTGIHSSDYAHIISLMLCAHAKQFISLPGTHDLYFVEHLRLQDATMLDGLVTNKISVRWAKHTIRHQADDLKVLMKIKTQQQTTLSTNTSLKSFEVNTLKTNSSQQNKTLLVNMSKKSSLLLKKRDKLTSMACIFCNYVRYVTGLHGCPAMKQTC</sequence>
<feature type="transmembrane region" description="Helical" evidence="1">
    <location>
        <begin position="7"/>
        <end position="27"/>
    </location>
</feature>
<evidence type="ECO:0000313" key="2">
    <source>
        <dbReference type="Proteomes" id="UP001652625"/>
    </source>
</evidence>
<keyword evidence="1" id="KW-0472">Membrane</keyword>
<evidence type="ECO:0000313" key="3">
    <source>
        <dbReference type="RefSeq" id="XP_065672473.1"/>
    </source>
</evidence>
<accession>A0ABM4DDJ7</accession>
<organism evidence="2 3">
    <name type="scientific">Hydra vulgaris</name>
    <name type="common">Hydra</name>
    <name type="synonym">Hydra attenuata</name>
    <dbReference type="NCBI Taxonomy" id="6087"/>
    <lineage>
        <taxon>Eukaryota</taxon>
        <taxon>Metazoa</taxon>
        <taxon>Cnidaria</taxon>
        <taxon>Hydrozoa</taxon>
        <taxon>Hydroidolina</taxon>
        <taxon>Anthoathecata</taxon>
        <taxon>Aplanulata</taxon>
        <taxon>Hydridae</taxon>
        <taxon>Hydra</taxon>
    </lineage>
</organism>
<dbReference type="Proteomes" id="UP001652625">
    <property type="component" value="Chromosome 13"/>
</dbReference>
<dbReference type="GeneID" id="124815876"/>
<keyword evidence="2" id="KW-1185">Reference proteome</keyword>
<proteinExistence type="predicted"/>
<name>A0ABM4DDJ7_HYDVU</name>
<gene>
    <name evidence="3" type="primary">LOC124815876</name>
</gene>
<protein>
    <submittedName>
        <fullName evidence="3">Uncharacterized protein LOC124815876 isoform X2</fullName>
    </submittedName>
</protein>
<keyword evidence="1" id="KW-1133">Transmembrane helix</keyword>
<evidence type="ECO:0000256" key="1">
    <source>
        <dbReference type="SAM" id="Phobius"/>
    </source>
</evidence>
<dbReference type="RefSeq" id="XP_065672473.1">
    <property type="nucleotide sequence ID" value="XM_065816401.1"/>
</dbReference>
<keyword evidence="1" id="KW-0812">Transmembrane</keyword>
<reference evidence="3" key="1">
    <citation type="submission" date="2025-08" db="UniProtKB">
        <authorList>
            <consortium name="RefSeq"/>
        </authorList>
    </citation>
    <scope>IDENTIFICATION</scope>
</reference>